<reference evidence="2 3" key="1">
    <citation type="submission" date="2024-10" db="EMBL/GenBank/DDBJ databases">
        <title>The Natural Products Discovery Center: Release of the First 8490 Sequenced Strains for Exploring Actinobacteria Biosynthetic Diversity.</title>
        <authorList>
            <person name="Kalkreuter E."/>
            <person name="Kautsar S.A."/>
            <person name="Yang D."/>
            <person name="Bader C.D."/>
            <person name="Teijaro C.N."/>
            <person name="Fluegel L."/>
            <person name="Davis C.M."/>
            <person name="Simpson J.R."/>
            <person name="Lauterbach L."/>
            <person name="Steele A.D."/>
            <person name="Gui C."/>
            <person name="Meng S."/>
            <person name="Li G."/>
            <person name="Viehrig K."/>
            <person name="Ye F."/>
            <person name="Su P."/>
            <person name="Kiefer A.F."/>
            <person name="Nichols A."/>
            <person name="Cepeda A.J."/>
            <person name="Yan W."/>
            <person name="Fan B."/>
            <person name="Jiang Y."/>
            <person name="Adhikari A."/>
            <person name="Zheng C.-J."/>
            <person name="Schuster L."/>
            <person name="Cowan T.M."/>
            <person name="Smanski M.J."/>
            <person name="Chevrette M.G."/>
            <person name="De Carvalho L.P.S."/>
            <person name="Shen B."/>
        </authorList>
    </citation>
    <scope>NUCLEOTIDE SEQUENCE [LARGE SCALE GENOMIC DNA]</scope>
    <source>
        <strain evidence="2 3">NPDC002593</strain>
    </source>
</reference>
<dbReference type="Proteomes" id="UP001601992">
    <property type="component" value="Unassembled WGS sequence"/>
</dbReference>
<organism evidence="2 3">
    <name type="scientific">Nocardia jiangxiensis</name>
    <dbReference type="NCBI Taxonomy" id="282685"/>
    <lineage>
        <taxon>Bacteria</taxon>
        <taxon>Bacillati</taxon>
        <taxon>Actinomycetota</taxon>
        <taxon>Actinomycetes</taxon>
        <taxon>Mycobacteriales</taxon>
        <taxon>Nocardiaceae</taxon>
        <taxon>Nocardia</taxon>
    </lineage>
</organism>
<evidence type="ECO:0000256" key="1">
    <source>
        <dbReference type="SAM" id="MobiDB-lite"/>
    </source>
</evidence>
<accession>A0ABW6RSJ8</accession>
<dbReference type="RefSeq" id="WP_387402599.1">
    <property type="nucleotide sequence ID" value="NZ_JBIAQY010000001.1"/>
</dbReference>
<dbReference type="EMBL" id="JBIAQY010000001">
    <property type="protein sequence ID" value="MFF3566979.1"/>
    <property type="molecule type" value="Genomic_DNA"/>
</dbReference>
<evidence type="ECO:0008006" key="4">
    <source>
        <dbReference type="Google" id="ProtNLM"/>
    </source>
</evidence>
<proteinExistence type="predicted"/>
<keyword evidence="3" id="KW-1185">Reference proteome</keyword>
<evidence type="ECO:0000313" key="3">
    <source>
        <dbReference type="Proteomes" id="UP001601992"/>
    </source>
</evidence>
<protein>
    <recommendedName>
        <fullName evidence="4">Excreted virulence factor EspC, type VII ESX diderm</fullName>
    </recommendedName>
</protein>
<sequence>MNAPAGLRRSTAGSPASLPPAHVAARVHTETLGAVVDRFAQLTAAALAALANSTDWYVGDAWERLAELAIGYEDLISEVQSGRRRLPGAP</sequence>
<comment type="caution">
    <text evidence="2">The sequence shown here is derived from an EMBL/GenBank/DDBJ whole genome shotgun (WGS) entry which is preliminary data.</text>
</comment>
<feature type="region of interest" description="Disordered" evidence="1">
    <location>
        <begin position="1"/>
        <end position="20"/>
    </location>
</feature>
<gene>
    <name evidence="2" type="ORF">ACFYXQ_04265</name>
</gene>
<evidence type="ECO:0000313" key="2">
    <source>
        <dbReference type="EMBL" id="MFF3566979.1"/>
    </source>
</evidence>
<name>A0ABW6RSJ8_9NOCA</name>